<sequence>MEEKERFNTSLQPWVRFKSQKKTGKPNPKPESIERVSRLSTTPCKRNCHLLLANVIATGHSLDARILPNQMHVSYMRHLPAQKFELCSG</sequence>
<name>A0AAV1R3X9_9ROSI</name>
<dbReference type="EMBL" id="CAWUPB010000893">
    <property type="protein sequence ID" value="CAK7328577.1"/>
    <property type="molecule type" value="Genomic_DNA"/>
</dbReference>
<dbReference type="Proteomes" id="UP001314170">
    <property type="component" value="Unassembled WGS sequence"/>
</dbReference>
<comment type="caution">
    <text evidence="2">The sequence shown here is derived from an EMBL/GenBank/DDBJ whole genome shotgun (WGS) entry which is preliminary data.</text>
</comment>
<protein>
    <submittedName>
        <fullName evidence="2">Uncharacterized protein</fullName>
    </submittedName>
</protein>
<proteinExistence type="predicted"/>
<accession>A0AAV1R3X9</accession>
<reference evidence="2 3" key="1">
    <citation type="submission" date="2024-01" db="EMBL/GenBank/DDBJ databases">
        <authorList>
            <person name="Waweru B."/>
        </authorList>
    </citation>
    <scope>NUCLEOTIDE SEQUENCE [LARGE SCALE GENOMIC DNA]</scope>
</reference>
<organism evidence="2 3">
    <name type="scientific">Dovyalis caffra</name>
    <dbReference type="NCBI Taxonomy" id="77055"/>
    <lineage>
        <taxon>Eukaryota</taxon>
        <taxon>Viridiplantae</taxon>
        <taxon>Streptophyta</taxon>
        <taxon>Embryophyta</taxon>
        <taxon>Tracheophyta</taxon>
        <taxon>Spermatophyta</taxon>
        <taxon>Magnoliopsida</taxon>
        <taxon>eudicotyledons</taxon>
        <taxon>Gunneridae</taxon>
        <taxon>Pentapetalae</taxon>
        <taxon>rosids</taxon>
        <taxon>fabids</taxon>
        <taxon>Malpighiales</taxon>
        <taxon>Salicaceae</taxon>
        <taxon>Flacourtieae</taxon>
        <taxon>Dovyalis</taxon>
    </lineage>
</organism>
<evidence type="ECO:0000313" key="2">
    <source>
        <dbReference type="EMBL" id="CAK7328577.1"/>
    </source>
</evidence>
<feature type="region of interest" description="Disordered" evidence="1">
    <location>
        <begin position="18"/>
        <end position="38"/>
    </location>
</feature>
<keyword evidence="3" id="KW-1185">Reference proteome</keyword>
<evidence type="ECO:0000313" key="3">
    <source>
        <dbReference type="Proteomes" id="UP001314170"/>
    </source>
</evidence>
<evidence type="ECO:0000256" key="1">
    <source>
        <dbReference type="SAM" id="MobiDB-lite"/>
    </source>
</evidence>
<gene>
    <name evidence="2" type="ORF">DCAF_LOCUS6303</name>
</gene>
<dbReference type="AlphaFoldDB" id="A0AAV1R3X9"/>